<comment type="caution">
    <text evidence="3">The sequence shown here is derived from an EMBL/GenBank/DDBJ whole genome shotgun (WGS) entry which is preliminary data.</text>
</comment>
<protein>
    <submittedName>
        <fullName evidence="3">VOC family protein</fullName>
    </submittedName>
</protein>
<organism evidence="3 4">
    <name type="scientific">Streptomyces pactum</name>
    <dbReference type="NCBI Taxonomy" id="68249"/>
    <lineage>
        <taxon>Bacteria</taxon>
        <taxon>Bacillati</taxon>
        <taxon>Actinomycetota</taxon>
        <taxon>Actinomycetes</taxon>
        <taxon>Kitasatosporales</taxon>
        <taxon>Streptomycetaceae</taxon>
        <taxon>Streptomyces</taxon>
    </lineage>
</organism>
<feature type="domain" description="VOC" evidence="2">
    <location>
        <begin position="5"/>
        <end position="123"/>
    </location>
</feature>
<proteinExistence type="predicted"/>
<dbReference type="InterPro" id="IPR041581">
    <property type="entry name" value="Glyoxalase_6"/>
</dbReference>
<gene>
    <name evidence="3" type="ORF">IHE55_18395</name>
</gene>
<dbReference type="EMBL" id="JACYXC010000001">
    <property type="protein sequence ID" value="MBH5336639.1"/>
    <property type="molecule type" value="Genomic_DNA"/>
</dbReference>
<sequence length="123" mass="13662">MAIATLGVTVLDCPEPRKLAGFYAAVLGGTVEGEREDWVEVHGPGGRGRVLAFQRAEGYVPPQWPSEEHSQQLHLDFDVEQERLEEAEREVLALGAKLVQGDEGKRDFRVYLDPAGHPFCLCF</sequence>
<dbReference type="Pfam" id="PF18029">
    <property type="entry name" value="Glyoxalase_6"/>
    <property type="match status" value="1"/>
</dbReference>
<dbReference type="PANTHER" id="PTHR35908">
    <property type="entry name" value="HYPOTHETICAL FUSION PROTEIN"/>
    <property type="match status" value="1"/>
</dbReference>
<dbReference type="SUPFAM" id="SSF54593">
    <property type="entry name" value="Glyoxalase/Bleomycin resistance protein/Dihydroxybiphenyl dioxygenase"/>
    <property type="match status" value="1"/>
</dbReference>
<keyword evidence="1" id="KW-0175">Coiled coil</keyword>
<name>A0ABS0NN63_9ACTN</name>
<keyword evidence="4" id="KW-1185">Reference proteome</keyword>
<dbReference type="CDD" id="cd06587">
    <property type="entry name" value="VOC"/>
    <property type="match status" value="1"/>
</dbReference>
<evidence type="ECO:0000313" key="4">
    <source>
        <dbReference type="Proteomes" id="UP000807371"/>
    </source>
</evidence>
<dbReference type="RefSeq" id="WP_197990023.1">
    <property type="nucleotide sequence ID" value="NZ_JACYXC010000001.1"/>
</dbReference>
<reference evidence="3 4" key="1">
    <citation type="submission" date="2020-09" db="EMBL/GenBank/DDBJ databases">
        <title>Biosynthesis of the nuclear factor of activated T cells inhibitor NFAT-133 and its congeners in Streptomyces pactum.</title>
        <authorList>
            <person name="Zhou W."/>
            <person name="Posri P."/>
            <person name="Abugrain M.E."/>
            <person name="Weisberg A.J."/>
            <person name="Chang J.H."/>
            <person name="Mahmud T."/>
        </authorList>
    </citation>
    <scope>NUCLEOTIDE SEQUENCE [LARGE SCALE GENOMIC DNA]</scope>
    <source>
        <strain evidence="3 4">ATCC 27456</strain>
    </source>
</reference>
<dbReference type="InterPro" id="IPR037523">
    <property type="entry name" value="VOC_core"/>
</dbReference>
<evidence type="ECO:0000259" key="2">
    <source>
        <dbReference type="PROSITE" id="PS51819"/>
    </source>
</evidence>
<evidence type="ECO:0000313" key="3">
    <source>
        <dbReference type="EMBL" id="MBH5336639.1"/>
    </source>
</evidence>
<dbReference type="Proteomes" id="UP000807371">
    <property type="component" value="Unassembled WGS sequence"/>
</dbReference>
<dbReference type="PANTHER" id="PTHR35908:SF1">
    <property type="entry name" value="CONSERVED PROTEIN"/>
    <property type="match status" value="1"/>
</dbReference>
<dbReference type="Gene3D" id="3.10.180.10">
    <property type="entry name" value="2,3-Dihydroxybiphenyl 1,2-Dioxygenase, domain 1"/>
    <property type="match status" value="1"/>
</dbReference>
<feature type="coiled-coil region" evidence="1">
    <location>
        <begin position="70"/>
        <end position="97"/>
    </location>
</feature>
<accession>A0ABS0NN63</accession>
<dbReference type="PROSITE" id="PS51819">
    <property type="entry name" value="VOC"/>
    <property type="match status" value="1"/>
</dbReference>
<evidence type="ECO:0000256" key="1">
    <source>
        <dbReference type="SAM" id="Coils"/>
    </source>
</evidence>
<dbReference type="InterPro" id="IPR029068">
    <property type="entry name" value="Glyas_Bleomycin-R_OHBP_Dase"/>
</dbReference>